<accession>A0AAE3MGN0</accession>
<dbReference type="InterPro" id="IPR015867">
    <property type="entry name" value="N-reg_PII/ATP_PRibTrfase_C"/>
</dbReference>
<dbReference type="EMBL" id="JAPDPI010000045">
    <property type="protein sequence ID" value="MCW3807371.1"/>
    <property type="molecule type" value="Genomic_DNA"/>
</dbReference>
<comment type="caution">
    <text evidence="2">The sequence shown here is derived from an EMBL/GenBank/DDBJ whole genome shotgun (WGS) entry which is preliminary data.</text>
</comment>
<evidence type="ECO:0000313" key="3">
    <source>
        <dbReference type="Proteomes" id="UP001207408"/>
    </source>
</evidence>
<dbReference type="Proteomes" id="UP001207408">
    <property type="component" value="Unassembled WGS sequence"/>
</dbReference>
<dbReference type="InterPro" id="IPR011322">
    <property type="entry name" value="N-reg_PII-like_a/b"/>
</dbReference>
<gene>
    <name evidence="2" type="ORF">OM074_17165</name>
</gene>
<comment type="similarity">
    <text evidence="1">Belongs to the UPF0166 family.</text>
</comment>
<dbReference type="PANTHER" id="PTHR35983:SF1">
    <property type="entry name" value="UPF0166 PROTEIN TM_0021"/>
    <property type="match status" value="1"/>
</dbReference>
<dbReference type="InterPro" id="IPR003793">
    <property type="entry name" value="UPF0166"/>
</dbReference>
<dbReference type="Pfam" id="PF02641">
    <property type="entry name" value="DUF190"/>
    <property type="match status" value="1"/>
</dbReference>
<reference evidence="2" key="1">
    <citation type="submission" date="2022-10" db="EMBL/GenBank/DDBJ databases">
        <authorList>
            <person name="Yu W.X."/>
        </authorList>
    </citation>
    <scope>NUCLEOTIDE SEQUENCE</scope>
    <source>
        <strain evidence="2">D04</strain>
    </source>
</reference>
<dbReference type="SUPFAM" id="SSF54913">
    <property type="entry name" value="GlnB-like"/>
    <property type="match status" value="1"/>
</dbReference>
<proteinExistence type="inferred from homology"/>
<protein>
    <submittedName>
        <fullName evidence="2">DUF190 domain-containing protein</fullName>
    </submittedName>
</protein>
<evidence type="ECO:0000256" key="1">
    <source>
        <dbReference type="ARBA" id="ARBA00010554"/>
    </source>
</evidence>
<dbReference type="PANTHER" id="PTHR35983">
    <property type="entry name" value="UPF0166 PROTEIN TM_0021"/>
    <property type="match status" value="1"/>
</dbReference>
<dbReference type="RefSeq" id="WP_301201717.1">
    <property type="nucleotide sequence ID" value="NZ_JAPDPI010000045.1"/>
</dbReference>
<name>A0AAE3MGN0_9BACT</name>
<organism evidence="2 3">
    <name type="scientific">Plebeiibacterium marinum</name>
    <dbReference type="NCBI Taxonomy" id="2992111"/>
    <lineage>
        <taxon>Bacteria</taxon>
        <taxon>Pseudomonadati</taxon>
        <taxon>Bacteroidota</taxon>
        <taxon>Bacteroidia</taxon>
        <taxon>Marinilabiliales</taxon>
        <taxon>Marinilabiliaceae</taxon>
        <taxon>Plebeiibacterium</taxon>
    </lineage>
</organism>
<dbReference type="AlphaFoldDB" id="A0AAE3MGN0"/>
<keyword evidence="3" id="KW-1185">Reference proteome</keyword>
<evidence type="ECO:0000313" key="2">
    <source>
        <dbReference type="EMBL" id="MCW3807371.1"/>
    </source>
</evidence>
<sequence length="120" mass="13411">MNLEGKGKKLKIIIQESDKVYQRSLYEAIVFAAKKYTLAGTTVIKGYMGYGANGLNDSSKTFDISYEPPIIIEIVDKAERIEDFSKVVSSLLEKADGAGVVYIEDVDIVLYRKNEKVKSH</sequence>
<dbReference type="Gene3D" id="3.30.70.120">
    <property type="match status" value="1"/>
</dbReference>